<dbReference type="InterPro" id="IPR000889">
    <property type="entry name" value="Glutathione_peroxidase"/>
</dbReference>
<dbReference type="GO" id="GO:0006979">
    <property type="term" value="P:response to oxidative stress"/>
    <property type="evidence" value="ECO:0007669"/>
    <property type="project" value="InterPro"/>
</dbReference>
<sequence>MAELIREQGQKGLVGGPGSLVVVAFPSGQFGGQELATNAEIKAFVERSGLPCGGEDGGFLLMDKVDVNGPGASDVFTFLKAASSAAEDVKWNFGAYWLVGKGGAVERLPGLKQGPKEHAGRVQEALDA</sequence>
<dbReference type="Pfam" id="PF00255">
    <property type="entry name" value="GSHPx"/>
    <property type="match status" value="1"/>
</dbReference>
<keyword evidence="2" id="KW-0575">Peroxidase</keyword>
<dbReference type="InterPro" id="IPR029760">
    <property type="entry name" value="GPX_CS"/>
</dbReference>
<evidence type="ECO:0000256" key="2">
    <source>
        <dbReference type="ARBA" id="ARBA00022559"/>
    </source>
</evidence>
<name>A0A6V0EE78_9DINO</name>
<evidence type="ECO:0008006" key="5">
    <source>
        <dbReference type="Google" id="ProtNLM"/>
    </source>
</evidence>
<proteinExistence type="inferred from homology"/>
<gene>
    <name evidence="4" type="ORF">BRAN1462_LOCUS6912</name>
</gene>
<comment type="similarity">
    <text evidence="1">Belongs to the glutathione peroxidase family.</text>
</comment>
<dbReference type="EMBL" id="HBGW01010891">
    <property type="protein sequence ID" value="CAD9511078.1"/>
    <property type="molecule type" value="Transcribed_RNA"/>
</dbReference>
<dbReference type="AlphaFoldDB" id="A0A6V0EE78"/>
<dbReference type="Gene3D" id="3.40.30.10">
    <property type="entry name" value="Glutaredoxin"/>
    <property type="match status" value="1"/>
</dbReference>
<dbReference type="InterPro" id="IPR036249">
    <property type="entry name" value="Thioredoxin-like_sf"/>
</dbReference>
<keyword evidence="3" id="KW-0560">Oxidoreductase</keyword>
<accession>A0A6V0EE78</accession>
<dbReference type="PROSITE" id="PS00763">
    <property type="entry name" value="GLUTATHIONE_PEROXID_2"/>
    <property type="match status" value="1"/>
</dbReference>
<dbReference type="PANTHER" id="PTHR11592:SF132">
    <property type="entry name" value="GLUTATHIONE PEROXIDASE 7, CHLOROPLASTIC-RELATED"/>
    <property type="match status" value="1"/>
</dbReference>
<dbReference type="PROSITE" id="PS51355">
    <property type="entry name" value="GLUTATHIONE_PEROXID_3"/>
    <property type="match status" value="1"/>
</dbReference>
<reference evidence="4" key="1">
    <citation type="submission" date="2021-01" db="EMBL/GenBank/DDBJ databases">
        <authorList>
            <person name="Corre E."/>
            <person name="Pelletier E."/>
            <person name="Niang G."/>
            <person name="Scheremetjew M."/>
            <person name="Finn R."/>
            <person name="Kale V."/>
            <person name="Holt S."/>
            <person name="Cochrane G."/>
            <person name="Meng A."/>
            <person name="Brown T."/>
            <person name="Cohen L."/>
        </authorList>
    </citation>
    <scope>NUCLEOTIDE SEQUENCE</scope>
    <source>
        <strain evidence="4">RCC3387</strain>
    </source>
</reference>
<dbReference type="GO" id="GO:0004601">
    <property type="term" value="F:peroxidase activity"/>
    <property type="evidence" value="ECO:0007669"/>
    <property type="project" value="UniProtKB-KW"/>
</dbReference>
<evidence type="ECO:0000256" key="1">
    <source>
        <dbReference type="ARBA" id="ARBA00006926"/>
    </source>
</evidence>
<evidence type="ECO:0000313" key="4">
    <source>
        <dbReference type="EMBL" id="CAD9511078.1"/>
    </source>
</evidence>
<organism evidence="4">
    <name type="scientific">Zooxanthella nutricula</name>
    <dbReference type="NCBI Taxonomy" id="1333877"/>
    <lineage>
        <taxon>Eukaryota</taxon>
        <taxon>Sar</taxon>
        <taxon>Alveolata</taxon>
        <taxon>Dinophyceae</taxon>
        <taxon>Peridiniales</taxon>
        <taxon>Peridiniales incertae sedis</taxon>
        <taxon>Zooxanthella</taxon>
    </lineage>
</organism>
<protein>
    <recommendedName>
        <fullName evidence="5">Glutathione peroxidase</fullName>
    </recommendedName>
</protein>
<dbReference type="PANTHER" id="PTHR11592">
    <property type="entry name" value="GLUTATHIONE PEROXIDASE"/>
    <property type="match status" value="1"/>
</dbReference>
<evidence type="ECO:0000256" key="3">
    <source>
        <dbReference type="ARBA" id="ARBA00023002"/>
    </source>
</evidence>
<dbReference type="SUPFAM" id="SSF52833">
    <property type="entry name" value="Thioredoxin-like"/>
    <property type="match status" value="1"/>
</dbReference>